<dbReference type="EMBL" id="SHMP01000007">
    <property type="protein sequence ID" value="RZV06646.1"/>
    <property type="molecule type" value="Genomic_DNA"/>
</dbReference>
<accession>A0A482Y8Z4</accession>
<name>A0A482Y8Z4_9EURY</name>
<sequence length="103" mass="11438">MSRHQPPIGAVPPFLARHSTHRVKTSRVVVGRAPLLVAAIGGGQQTAARTQQVDKLPFSRVVDYALQYLVFLDVEFGYRHPLECSKGVTDVCQRPLADFEVRL</sequence>
<protein>
    <submittedName>
        <fullName evidence="1">Uncharacterized protein</fullName>
    </submittedName>
</protein>
<dbReference type="Proteomes" id="UP000291097">
    <property type="component" value="Unassembled WGS sequence"/>
</dbReference>
<comment type="caution">
    <text evidence="1">The sequence shown here is derived from an EMBL/GenBank/DDBJ whole genome shotgun (WGS) entry which is preliminary data.</text>
</comment>
<reference evidence="1 2" key="1">
    <citation type="submission" date="2019-02" db="EMBL/GenBank/DDBJ databases">
        <title>Genomic Encyclopedia of Archaeal and Bacterial Type Strains, Phase II (KMG-II): from individual species to whole genera.</title>
        <authorList>
            <person name="Goeker M."/>
        </authorList>
    </citation>
    <scope>NUCLEOTIDE SEQUENCE [LARGE SCALE GENOMIC DNA]</scope>
    <source>
        <strain evidence="1 2">DSM 18328</strain>
    </source>
</reference>
<evidence type="ECO:0000313" key="1">
    <source>
        <dbReference type="EMBL" id="RZV06646.1"/>
    </source>
</evidence>
<evidence type="ECO:0000313" key="2">
    <source>
        <dbReference type="Proteomes" id="UP000291097"/>
    </source>
</evidence>
<organism evidence="1 2">
    <name type="scientific">Natrinema hispanicum</name>
    <dbReference type="NCBI Taxonomy" id="392421"/>
    <lineage>
        <taxon>Archaea</taxon>
        <taxon>Methanobacteriati</taxon>
        <taxon>Methanobacteriota</taxon>
        <taxon>Stenosarchaea group</taxon>
        <taxon>Halobacteria</taxon>
        <taxon>Halobacteriales</taxon>
        <taxon>Natrialbaceae</taxon>
        <taxon>Natrinema</taxon>
    </lineage>
</organism>
<dbReference type="AlphaFoldDB" id="A0A482Y8Z4"/>
<gene>
    <name evidence="1" type="ORF">BDK88_3670</name>
</gene>
<proteinExistence type="predicted"/>